<dbReference type="EMBL" id="BJLB01000001">
    <property type="protein sequence ID" value="GEA38285.1"/>
    <property type="molecule type" value="Genomic_DNA"/>
</dbReference>
<gene>
    <name evidence="1" type="ORF">Ccl03g_19770</name>
    <name evidence="2" type="ORF">Ccl03g_39980</name>
</gene>
<comment type="caution">
    <text evidence="2">The sequence shown here is derived from an EMBL/GenBank/DDBJ whole genome shotgun (WGS) entry which is preliminary data.</text>
</comment>
<dbReference type="RefSeq" id="WP_002589051.1">
    <property type="nucleotide sequence ID" value="NZ_BJLB01000001.1"/>
</dbReference>
<evidence type="ECO:0008006" key="4">
    <source>
        <dbReference type="Google" id="ProtNLM"/>
    </source>
</evidence>
<name>A0A829W7F6_9FIRM</name>
<protein>
    <recommendedName>
        <fullName evidence="4">Core-binding (CB) domain-containing protein</fullName>
    </recommendedName>
</protein>
<sequence length="86" mass="10467">MREYESCFALLIRDFIAYRKASGRWNEASYGPNLRVFDRFCAMNYPDSVHLTQEMVDRWCRQRDSETNNSCRSRIYVVYSFIKYLR</sequence>
<dbReference type="EMBL" id="BJLB01000001">
    <property type="protein sequence ID" value="GEA36264.1"/>
    <property type="molecule type" value="Genomic_DNA"/>
</dbReference>
<evidence type="ECO:0000313" key="1">
    <source>
        <dbReference type="EMBL" id="GEA36264.1"/>
    </source>
</evidence>
<evidence type="ECO:0000313" key="2">
    <source>
        <dbReference type="EMBL" id="GEA38285.1"/>
    </source>
</evidence>
<accession>A0A829W7F6</accession>
<evidence type="ECO:0000313" key="3">
    <source>
        <dbReference type="Proteomes" id="UP000315200"/>
    </source>
</evidence>
<dbReference type="AlphaFoldDB" id="A0A829W7F6"/>
<proteinExistence type="predicted"/>
<dbReference type="Proteomes" id="UP000315200">
    <property type="component" value="Unassembled WGS sequence"/>
</dbReference>
<reference evidence="2 3" key="1">
    <citation type="submission" date="2019-06" db="EMBL/GenBank/DDBJ databases">
        <title>Draft genome sequence of [Clostridium] clostridioforme NBRC 113352.</title>
        <authorList>
            <person name="Miura T."/>
            <person name="Furukawa M."/>
            <person name="Shimamura M."/>
            <person name="Ohyama Y."/>
            <person name="Yamazoe A."/>
            <person name="Kawasaki H."/>
        </authorList>
    </citation>
    <scope>NUCLEOTIDE SEQUENCE [LARGE SCALE GENOMIC DNA]</scope>
    <source>
        <strain evidence="2 3">NBRC 113352</strain>
    </source>
</reference>
<organism evidence="2 3">
    <name type="scientific">Enterocloster clostridioformis</name>
    <dbReference type="NCBI Taxonomy" id="1531"/>
    <lineage>
        <taxon>Bacteria</taxon>
        <taxon>Bacillati</taxon>
        <taxon>Bacillota</taxon>
        <taxon>Clostridia</taxon>
        <taxon>Lachnospirales</taxon>
        <taxon>Lachnospiraceae</taxon>
        <taxon>Enterocloster</taxon>
    </lineage>
</organism>